<evidence type="ECO:0000313" key="5">
    <source>
        <dbReference type="EMBL" id="MDR6512990.1"/>
    </source>
</evidence>
<evidence type="ECO:0000256" key="3">
    <source>
        <dbReference type="ARBA" id="ARBA00022842"/>
    </source>
</evidence>
<sequence length="263" mass="27265">METAAVSRPAHGAAVPRHAVILAAGLGSRLRDLSQSKPLTPVCGFPLLELGVRQAAAAGISHIVVVTGHEAARVEAALPDLATRCGVAIQAARVADWTLPNGHSVIAGAALVDGPFLLMMADHIFSAEILQRLTHEGAPTRDVTLAIDRRLDNPLVDPDDATWVRTRPDGSIAAIGKTIFPYDAVDCGAFLATAALPAAIAQAVAMGRPGSLSDGMQVLADAGRAATMEIDGAWWIDVDDPRAHAQAEADLPQAIPALFSPAI</sequence>
<dbReference type="Proteomes" id="UP001184150">
    <property type="component" value="Unassembled WGS sequence"/>
</dbReference>
<evidence type="ECO:0000313" key="6">
    <source>
        <dbReference type="Proteomes" id="UP001184150"/>
    </source>
</evidence>
<organism evidence="5 6">
    <name type="scientific">Novosphingobium capsulatum</name>
    <dbReference type="NCBI Taxonomy" id="13688"/>
    <lineage>
        <taxon>Bacteria</taxon>
        <taxon>Pseudomonadati</taxon>
        <taxon>Pseudomonadota</taxon>
        <taxon>Alphaproteobacteria</taxon>
        <taxon>Sphingomonadales</taxon>
        <taxon>Sphingomonadaceae</taxon>
        <taxon>Novosphingobium</taxon>
    </lineage>
</organism>
<protein>
    <submittedName>
        <fullName evidence="5">1L-myo-inositol 1-phosphate cytidylyltransferase</fullName>
        <ecNumber evidence="5">2.7.7.74</ecNumber>
    </submittedName>
</protein>
<keyword evidence="2 5" id="KW-0548">Nucleotidyltransferase</keyword>
<dbReference type="Gene3D" id="3.90.550.10">
    <property type="entry name" value="Spore Coat Polysaccharide Biosynthesis Protein SpsA, Chain A"/>
    <property type="match status" value="1"/>
</dbReference>
<dbReference type="GO" id="GO:0016779">
    <property type="term" value="F:nucleotidyltransferase activity"/>
    <property type="evidence" value="ECO:0007669"/>
    <property type="project" value="UniProtKB-KW"/>
</dbReference>
<dbReference type="EC" id="2.7.7.74" evidence="5"/>
<dbReference type="PANTHER" id="PTHR43584">
    <property type="entry name" value="NUCLEOTIDYL TRANSFERASE"/>
    <property type="match status" value="1"/>
</dbReference>
<dbReference type="SUPFAM" id="SSF53448">
    <property type="entry name" value="Nucleotide-diphospho-sugar transferases"/>
    <property type="match status" value="1"/>
</dbReference>
<proteinExistence type="predicted"/>
<feature type="domain" description="MobA-like NTP transferase" evidence="4">
    <location>
        <begin position="19"/>
        <end position="155"/>
    </location>
</feature>
<dbReference type="InterPro" id="IPR050065">
    <property type="entry name" value="GlmU-like"/>
</dbReference>
<comment type="caution">
    <text evidence="5">The sequence shown here is derived from an EMBL/GenBank/DDBJ whole genome shotgun (WGS) entry which is preliminary data.</text>
</comment>
<reference evidence="5 6" key="1">
    <citation type="submission" date="2023-07" db="EMBL/GenBank/DDBJ databases">
        <title>Sorghum-associated microbial communities from plants grown in Nebraska, USA.</title>
        <authorList>
            <person name="Schachtman D."/>
        </authorList>
    </citation>
    <scope>NUCLEOTIDE SEQUENCE [LARGE SCALE GENOMIC DNA]</scope>
    <source>
        <strain evidence="5 6">DS1027</strain>
    </source>
</reference>
<accession>A0ABU1MRL2</accession>
<name>A0ABU1MRL2_9SPHN</name>
<dbReference type="EMBL" id="JAVDRD010000013">
    <property type="protein sequence ID" value="MDR6512990.1"/>
    <property type="molecule type" value="Genomic_DNA"/>
</dbReference>
<dbReference type="RefSeq" id="WP_309806375.1">
    <property type="nucleotide sequence ID" value="NZ_CP140000.1"/>
</dbReference>
<dbReference type="InterPro" id="IPR029044">
    <property type="entry name" value="Nucleotide-diphossugar_trans"/>
</dbReference>
<keyword evidence="1 5" id="KW-0808">Transferase</keyword>
<dbReference type="Pfam" id="PF12804">
    <property type="entry name" value="NTP_transf_3"/>
    <property type="match status" value="1"/>
</dbReference>
<evidence type="ECO:0000259" key="4">
    <source>
        <dbReference type="Pfam" id="PF12804"/>
    </source>
</evidence>
<keyword evidence="3" id="KW-0460">Magnesium</keyword>
<dbReference type="PANTHER" id="PTHR43584:SF8">
    <property type="entry name" value="N-ACETYLMURAMATE ALPHA-1-PHOSPHATE URIDYLYLTRANSFERASE"/>
    <property type="match status" value="1"/>
</dbReference>
<evidence type="ECO:0000256" key="2">
    <source>
        <dbReference type="ARBA" id="ARBA00022695"/>
    </source>
</evidence>
<gene>
    <name evidence="5" type="ORF">J2792_003878</name>
</gene>
<evidence type="ECO:0000256" key="1">
    <source>
        <dbReference type="ARBA" id="ARBA00022679"/>
    </source>
</evidence>
<keyword evidence="6" id="KW-1185">Reference proteome</keyword>
<dbReference type="InterPro" id="IPR025877">
    <property type="entry name" value="MobA-like_NTP_Trfase"/>
</dbReference>